<evidence type="ECO:0000259" key="2">
    <source>
        <dbReference type="Pfam" id="PF14832"/>
    </source>
</evidence>
<dbReference type="InterPro" id="IPR028116">
    <property type="entry name" value="Cis-CaaD-like"/>
</dbReference>
<dbReference type="EMBL" id="DF840276">
    <property type="protein sequence ID" value="GAT44870.1"/>
    <property type="molecule type" value="Genomic_DNA"/>
</dbReference>
<gene>
    <name evidence="3" type="ORF">MCHLO_02473</name>
</gene>
<organism evidence="3 4">
    <name type="scientific">Mycena chlorophos</name>
    <name type="common">Agaric fungus</name>
    <name type="synonym">Agaricus chlorophos</name>
    <dbReference type="NCBI Taxonomy" id="658473"/>
    <lineage>
        <taxon>Eukaryota</taxon>
        <taxon>Fungi</taxon>
        <taxon>Dikarya</taxon>
        <taxon>Basidiomycota</taxon>
        <taxon>Agaricomycotina</taxon>
        <taxon>Agaricomycetes</taxon>
        <taxon>Agaricomycetidae</taxon>
        <taxon>Agaricales</taxon>
        <taxon>Marasmiineae</taxon>
        <taxon>Mycenaceae</taxon>
        <taxon>Mycena</taxon>
    </lineage>
</organism>
<protein>
    <recommendedName>
        <fullName evidence="2">Tautomerase cis-CaaD-like domain-containing protein</fullName>
    </recommendedName>
</protein>
<keyword evidence="4" id="KW-1185">Reference proteome</keyword>
<evidence type="ECO:0000313" key="4">
    <source>
        <dbReference type="Proteomes" id="UP000815677"/>
    </source>
</evidence>
<feature type="domain" description="Tautomerase cis-CaaD-like" evidence="2">
    <location>
        <begin position="539"/>
        <end position="676"/>
    </location>
</feature>
<evidence type="ECO:0000256" key="1">
    <source>
        <dbReference type="SAM" id="MobiDB-lite"/>
    </source>
</evidence>
<name>A0ABQ0L117_MYCCL</name>
<dbReference type="Pfam" id="PF14832">
    <property type="entry name" value="Tautomerase_3"/>
    <property type="match status" value="1"/>
</dbReference>
<feature type="region of interest" description="Disordered" evidence="1">
    <location>
        <begin position="462"/>
        <end position="486"/>
    </location>
</feature>
<dbReference type="InterPro" id="IPR014347">
    <property type="entry name" value="Tautomerase/MIF_sf"/>
</dbReference>
<dbReference type="Proteomes" id="UP000815677">
    <property type="component" value="Unassembled WGS sequence"/>
</dbReference>
<accession>A0ABQ0L117</accession>
<sequence length="690" mass="78151">MSKVSFLELLDELIVLVVLQLPISDIGALLLVGNHRLAGVIRDSVEIRYWIELELAGVEENPTRLRSRSIADRLEELRRREKRWLEFDPISRRKVDAPPSTLEYYVEGDVCLVADRDEGHSTPLLTNAPTRLQAMRMSDCFPETAPIQWRPIFQAANGQSILSYLMASAHDLLFVVTHGVCLEDPGKYTVDINVVNFSTGEATTTQPMHVCTGYIGLHLGVNLEVVGASLGVCLIHSTEGARFLFLFNWKTGRLLREKPLIIYSNGFAFLSENAVLFSPARTSLEVVFLDKPSDRDQIRLRLPEFTPTEDFPGPEFSLRSIEFSSLPPPDALGGFHPHSSSNFRPRPDNPLITTNFYINGGSHYQCKLAILCKPFLEFVTKAIDSEPGESTSPPAIPWSDWGPLFGRFLHRHEFVGDVMGASCIGQRLVSIDNEFLHIPAPLHILDFNVHNVRRWIAEPSPKKFDSQKHGEISYNPPPLPESSSSDSTYENFVGRGLDTQLSCLHIVSKELFDYHSVHLGNDCVIGVWWSESFRGRNIMPLHRFYVPKSLYSGADKSAIAQAITDLYGAAMPRFYVAVFFVEFGEEDFYFSGEKASKRKFVRIDIDHLARTFTDDASKVNFMARYEKVLEPFTKARGIEWEIQIKDQCDWALWHEDGMRPPPPNSVEEWIWRKENRAVPPAEVKALKAKL</sequence>
<proteinExistence type="predicted"/>
<feature type="compositionally biased region" description="Basic and acidic residues" evidence="1">
    <location>
        <begin position="462"/>
        <end position="471"/>
    </location>
</feature>
<reference evidence="3" key="1">
    <citation type="submission" date="2014-09" db="EMBL/GenBank/DDBJ databases">
        <title>Genome sequence of the luminous mushroom Mycena chlorophos for searching fungal bioluminescence genes.</title>
        <authorList>
            <person name="Tanaka Y."/>
            <person name="Kasuga D."/>
            <person name="Oba Y."/>
            <person name="Hase S."/>
            <person name="Sato K."/>
            <person name="Oba Y."/>
            <person name="Sakakibara Y."/>
        </authorList>
    </citation>
    <scope>NUCLEOTIDE SEQUENCE</scope>
</reference>
<dbReference type="Gene3D" id="3.30.429.10">
    <property type="entry name" value="Macrophage Migration Inhibitory Factor"/>
    <property type="match status" value="1"/>
</dbReference>
<evidence type="ECO:0000313" key="3">
    <source>
        <dbReference type="EMBL" id="GAT44870.1"/>
    </source>
</evidence>